<dbReference type="HOGENOM" id="CLU_175516_2_0_5"/>
<accession>B4RB56</accession>
<dbReference type="InterPro" id="IPR007420">
    <property type="entry name" value="DUF465"/>
</dbReference>
<dbReference type="eggNOG" id="COG5570">
    <property type="taxonomic scope" value="Bacteria"/>
</dbReference>
<dbReference type="Gene3D" id="6.10.280.50">
    <property type="match status" value="1"/>
</dbReference>
<evidence type="ECO:0000313" key="2">
    <source>
        <dbReference type="EMBL" id="ACG79701.1"/>
    </source>
</evidence>
<reference evidence="2 3" key="1">
    <citation type="journal article" date="2008" name="BMC Genomics">
        <title>Complete genome of Phenylobacterium zucineum - a novel facultative intracellular bacterium isolated from human erythroleukemia cell line K562.</title>
        <authorList>
            <person name="Luo Y."/>
            <person name="Xu X."/>
            <person name="Ding Z."/>
            <person name="Liu Z."/>
            <person name="Zhang B."/>
            <person name="Yan Z."/>
            <person name="Sun J."/>
            <person name="Hu S."/>
            <person name="Hu X."/>
        </authorList>
    </citation>
    <scope>NUCLEOTIDE SEQUENCE [LARGE SCALE GENOMIC DNA]</scope>
    <source>
        <strain evidence="2 3">HLK1</strain>
    </source>
</reference>
<dbReference type="AlphaFoldDB" id="B4RB56"/>
<organism evidence="2 3">
    <name type="scientific">Phenylobacterium zucineum (strain HLK1)</name>
    <dbReference type="NCBI Taxonomy" id="450851"/>
    <lineage>
        <taxon>Bacteria</taxon>
        <taxon>Pseudomonadati</taxon>
        <taxon>Pseudomonadota</taxon>
        <taxon>Alphaproteobacteria</taxon>
        <taxon>Caulobacterales</taxon>
        <taxon>Caulobacteraceae</taxon>
        <taxon>Phenylobacterium</taxon>
    </lineage>
</organism>
<gene>
    <name evidence="2" type="ordered locus">PHZ_c3292</name>
</gene>
<proteinExistence type="predicted"/>
<dbReference type="STRING" id="450851.PHZ_c3292"/>
<dbReference type="Proteomes" id="UP000001868">
    <property type="component" value="Chromosome"/>
</dbReference>
<keyword evidence="3" id="KW-1185">Reference proteome</keyword>
<dbReference type="InterPro" id="IPR038444">
    <property type="entry name" value="DUF465_sf"/>
</dbReference>
<evidence type="ECO:0008006" key="4">
    <source>
        <dbReference type="Google" id="ProtNLM"/>
    </source>
</evidence>
<protein>
    <recommendedName>
        <fullName evidence="4">DUF465 domain-containing protein</fullName>
    </recommendedName>
</protein>
<sequence>MRRHFAMALDARIRELGSRHQSLEQAIQDEMRRPHADDLRLRELKRQKLRLKEQIEALRSQIH</sequence>
<dbReference type="KEGG" id="pzu:PHZ_c3292"/>
<evidence type="ECO:0000313" key="3">
    <source>
        <dbReference type="Proteomes" id="UP000001868"/>
    </source>
</evidence>
<dbReference type="EMBL" id="CP000747">
    <property type="protein sequence ID" value="ACG79701.1"/>
    <property type="molecule type" value="Genomic_DNA"/>
</dbReference>
<feature type="coiled-coil region" evidence="1">
    <location>
        <begin position="13"/>
        <end position="61"/>
    </location>
</feature>
<dbReference type="Pfam" id="PF04325">
    <property type="entry name" value="DUF465"/>
    <property type="match status" value="1"/>
</dbReference>
<keyword evidence="1" id="KW-0175">Coiled coil</keyword>
<evidence type="ECO:0000256" key="1">
    <source>
        <dbReference type="SAM" id="Coils"/>
    </source>
</evidence>
<name>B4RB56_PHEZH</name>